<feature type="compositionally biased region" description="Basic residues" evidence="1">
    <location>
        <begin position="492"/>
        <end position="504"/>
    </location>
</feature>
<feature type="region of interest" description="Disordered" evidence="1">
    <location>
        <begin position="1"/>
        <end position="21"/>
    </location>
</feature>
<feature type="compositionally biased region" description="Polar residues" evidence="1">
    <location>
        <begin position="531"/>
        <end position="562"/>
    </location>
</feature>
<keyword evidence="3" id="KW-1185">Reference proteome</keyword>
<feature type="compositionally biased region" description="Basic and acidic residues" evidence="1">
    <location>
        <begin position="580"/>
        <end position="594"/>
    </location>
</feature>
<proteinExistence type="predicted"/>
<feature type="compositionally biased region" description="Polar residues" evidence="1">
    <location>
        <begin position="472"/>
        <end position="489"/>
    </location>
</feature>
<feature type="compositionally biased region" description="Low complexity" evidence="1">
    <location>
        <begin position="769"/>
        <end position="778"/>
    </location>
</feature>
<evidence type="ECO:0000313" key="3">
    <source>
        <dbReference type="Proteomes" id="UP001165083"/>
    </source>
</evidence>
<dbReference type="Proteomes" id="UP001165083">
    <property type="component" value="Unassembled WGS sequence"/>
</dbReference>
<evidence type="ECO:0000313" key="2">
    <source>
        <dbReference type="EMBL" id="GMF30215.1"/>
    </source>
</evidence>
<accession>A0A9W6UDK6</accession>
<name>A0A9W6UDK6_9STRA</name>
<feature type="region of interest" description="Disordered" evidence="1">
    <location>
        <begin position="441"/>
        <end position="594"/>
    </location>
</feature>
<feature type="compositionally biased region" description="Low complexity" evidence="1">
    <location>
        <begin position="564"/>
        <end position="576"/>
    </location>
</feature>
<feature type="compositionally biased region" description="Polar residues" evidence="1">
    <location>
        <begin position="443"/>
        <end position="453"/>
    </location>
</feature>
<dbReference type="OrthoDB" id="123520at2759"/>
<dbReference type="AlphaFoldDB" id="A0A9W6UDK6"/>
<gene>
    <name evidence="2" type="ORF">Plil01_001288400</name>
</gene>
<feature type="region of interest" description="Disordered" evidence="1">
    <location>
        <begin position="769"/>
        <end position="792"/>
    </location>
</feature>
<dbReference type="EMBL" id="BSXW01000822">
    <property type="protein sequence ID" value="GMF30215.1"/>
    <property type="molecule type" value="Genomic_DNA"/>
</dbReference>
<reference evidence="2" key="1">
    <citation type="submission" date="2023-04" db="EMBL/GenBank/DDBJ databases">
        <title>Phytophthora lilii NBRC 32176.</title>
        <authorList>
            <person name="Ichikawa N."/>
            <person name="Sato H."/>
            <person name="Tonouchi N."/>
        </authorList>
    </citation>
    <scope>NUCLEOTIDE SEQUENCE</scope>
    <source>
        <strain evidence="2">NBRC 32176</strain>
    </source>
</reference>
<comment type="caution">
    <text evidence="2">The sequence shown here is derived from an EMBL/GenBank/DDBJ whole genome shotgun (WGS) entry which is preliminary data.</text>
</comment>
<evidence type="ECO:0000256" key="1">
    <source>
        <dbReference type="SAM" id="MobiDB-lite"/>
    </source>
</evidence>
<sequence length="855" mass="92711">MDPRISTAPAQGSKKWARNPSSSCLLRQPSAKAFNGVRLEVPAVAETHRPNTCPVPTLTPQFHWNLNNSTLKTLTRHQVQQLYGLFTFYDSSTIGDDLPSINCARLVEILQDARLLSDGSSNNTINPPISPMKCLHVDCIERIFAQAVMGKMRVYLDADGQPALTFPLFCGALMNCAMLLTPLAHPEAALRQILPILLEGSILNGNYASSAKGLLCHLPAIGSISPWTPMESHGSLEVVDTPQDFRELAPFQQVIADCTRDKVLDELKQDKLAWYYQIPQHLLASFHQDTIALISNKFRMFDVFDRGMLPRHEIFPLLSSLGKRADLPDPYAVLTKLSVSNAPQTANEGSIPASNSGDGSVGGELTLAQLLQAIESTRESKRHSITARLAAMRINNANRVDPAGSAPLGEISGVHKVGPASFSIEENVDDDTNENTVNIHKLSAQNNSSSTGGSKERGKRAAVTRSRSRRSIQAQGTSIIGIGNSSHALLSSKHHGGSKAHLAHHASVSGKKKGDLQRKPSSKVRKREATATDTDNAGLSIHSGSHTQRSTTTISSNSSDYNHPTVPTTGSGSPPSDEIGNDRRNQGDNKHIDHTGQFQSNAMAVQVHEPSTACNRKRIRIFLLLGGDHDGAICCTLSLVITTREITESEGIYYSTAPSETTRTTPILPSQTDLTNALLMLKKCVLVRQERGFELCPDNQLEAVDNMLLKLKKRQPRFSIALSPGARAAKTAALAAASGPAKPFSIKEEESVASFTSDFVPALKIESRPISSSTSGSSPLRHKPLSTSKSHQLKLPSNYRDLLVSWEVSQSDNCAWIHDVNAASPLKPASPLHLQTKRANSGHLSPLRFPSRQGY</sequence>
<feature type="compositionally biased region" description="Basic residues" evidence="1">
    <location>
        <begin position="457"/>
        <end position="470"/>
    </location>
</feature>
<organism evidence="2 3">
    <name type="scientific">Phytophthora lilii</name>
    <dbReference type="NCBI Taxonomy" id="2077276"/>
    <lineage>
        <taxon>Eukaryota</taxon>
        <taxon>Sar</taxon>
        <taxon>Stramenopiles</taxon>
        <taxon>Oomycota</taxon>
        <taxon>Peronosporomycetes</taxon>
        <taxon>Peronosporales</taxon>
        <taxon>Peronosporaceae</taxon>
        <taxon>Phytophthora</taxon>
    </lineage>
</organism>
<protein>
    <submittedName>
        <fullName evidence="2">Unnamed protein product</fullName>
    </submittedName>
</protein>